<sequence>MSAPFPEALPAGAVLGIVGGGQLGRMSAVAAAQLGFRAHILTDEAEGPAAQVAHAVTVGAYDDPDVLRRFASSVDVVTFEFENISADGLELLAGLCPVRPSGRILRISQDRIAEKRFLAGAGIPLAPWAEIHTPQDLDTAIATLGLPFILKTTRLGYDGKGQHRVHAPDEALPGFHALAPHPLVAEAMIDFACEVSVMVARGLDGTAVTFDVTENRHRNGILDISLAPARVSADIAEQARDIAMRVATALELVGLLGVEMFVDRDGRVLVNEIAPRPHNSGHWTMDACPVDQFAMHVRAVTGLPLPPAVRHSDAVMKNLVGPDDMALWPAILATPGLLPHHYGKEEARPGRKMGHVNVLFPHGGLPGEFGVNAALAPCLRNS</sequence>
<comment type="function">
    <text evidence="5">Catalyzes the ATP-dependent conversion of 5-aminoimidazole ribonucleotide (AIR) and HCO(3)(-) to N5-carboxyaminoimidazole ribonucleotide (N5-CAIR).</text>
</comment>
<dbReference type="EC" id="6.3.4.18" evidence="5 6"/>
<evidence type="ECO:0000256" key="5">
    <source>
        <dbReference type="HAMAP-Rule" id="MF_01928"/>
    </source>
</evidence>
<dbReference type="InterPro" id="IPR016185">
    <property type="entry name" value="PreATP-grasp_dom_sf"/>
</dbReference>
<evidence type="ECO:0000313" key="9">
    <source>
        <dbReference type="Proteomes" id="UP000550787"/>
    </source>
</evidence>
<dbReference type="EMBL" id="JABEQG010000009">
    <property type="protein sequence ID" value="MBB2156019.1"/>
    <property type="molecule type" value="Genomic_DNA"/>
</dbReference>
<dbReference type="InterPro" id="IPR040686">
    <property type="entry name" value="PurK_C"/>
</dbReference>
<keyword evidence="2 5" id="KW-0547">Nucleotide-binding</keyword>
<dbReference type="NCBIfam" id="TIGR01161">
    <property type="entry name" value="purK"/>
    <property type="match status" value="1"/>
</dbReference>
<feature type="binding site" evidence="5">
    <location>
        <position position="151"/>
    </location>
    <ligand>
        <name>ATP</name>
        <dbReference type="ChEBI" id="CHEBI:30616"/>
    </ligand>
</feature>
<evidence type="ECO:0000259" key="7">
    <source>
        <dbReference type="PROSITE" id="PS50975"/>
    </source>
</evidence>
<dbReference type="SUPFAM" id="SSF56059">
    <property type="entry name" value="Glutathione synthetase ATP-binding domain-like"/>
    <property type="match status" value="1"/>
</dbReference>
<dbReference type="Gene3D" id="3.30.1490.20">
    <property type="entry name" value="ATP-grasp fold, A domain"/>
    <property type="match status" value="1"/>
</dbReference>
<dbReference type="PROSITE" id="PS50975">
    <property type="entry name" value="ATP_GRASP"/>
    <property type="match status" value="1"/>
</dbReference>
<dbReference type="AlphaFoldDB" id="A0A7W4I4K5"/>
<dbReference type="PANTHER" id="PTHR11609">
    <property type="entry name" value="PURINE BIOSYNTHESIS PROTEIN 6/7, PUR6/7"/>
    <property type="match status" value="1"/>
</dbReference>
<dbReference type="InterPro" id="IPR011761">
    <property type="entry name" value="ATP-grasp"/>
</dbReference>
<name>A0A7W4I4K5_GLUDI</name>
<feature type="binding site" evidence="5">
    <location>
        <begin position="156"/>
        <end position="162"/>
    </location>
    <ligand>
        <name>ATP</name>
        <dbReference type="ChEBI" id="CHEBI:30616"/>
    </ligand>
</feature>
<keyword evidence="4 5" id="KW-0067">ATP-binding</keyword>
<dbReference type="InterPro" id="IPR005875">
    <property type="entry name" value="PurK"/>
</dbReference>
<evidence type="ECO:0000256" key="1">
    <source>
        <dbReference type="ARBA" id="ARBA00022598"/>
    </source>
</evidence>
<reference evidence="8 9" key="1">
    <citation type="submission" date="2020-04" db="EMBL/GenBank/DDBJ databases">
        <title>Description of novel Gluconacetobacter.</title>
        <authorList>
            <person name="Sombolestani A."/>
        </authorList>
    </citation>
    <scope>NUCLEOTIDE SEQUENCE [LARGE SCALE GENOMIC DNA]</scope>
    <source>
        <strain evidence="8 9">LMG 7603</strain>
    </source>
</reference>
<dbReference type="GO" id="GO:0004638">
    <property type="term" value="F:phosphoribosylaminoimidazole carboxylase activity"/>
    <property type="evidence" value="ECO:0007669"/>
    <property type="project" value="InterPro"/>
</dbReference>
<proteinExistence type="inferred from homology"/>
<dbReference type="InterPro" id="IPR054350">
    <property type="entry name" value="PurT/PurK_preATP-grasp"/>
</dbReference>
<dbReference type="GO" id="GO:0046872">
    <property type="term" value="F:metal ion binding"/>
    <property type="evidence" value="ECO:0007669"/>
    <property type="project" value="InterPro"/>
</dbReference>
<dbReference type="Pfam" id="PF02222">
    <property type="entry name" value="ATP-grasp"/>
    <property type="match status" value="1"/>
</dbReference>
<dbReference type="Gene3D" id="3.30.470.20">
    <property type="entry name" value="ATP-grasp fold, B domain"/>
    <property type="match status" value="1"/>
</dbReference>
<feature type="binding site" evidence="5">
    <location>
        <position position="217"/>
    </location>
    <ligand>
        <name>ATP</name>
        <dbReference type="ChEBI" id="CHEBI:30616"/>
    </ligand>
</feature>
<dbReference type="NCBIfam" id="NF004679">
    <property type="entry name" value="PRK06019.1-5"/>
    <property type="match status" value="1"/>
</dbReference>
<dbReference type="NCBIfam" id="NF004675">
    <property type="entry name" value="PRK06019.1-1"/>
    <property type="match status" value="1"/>
</dbReference>
<dbReference type="InterPro" id="IPR013815">
    <property type="entry name" value="ATP_grasp_subdomain_1"/>
</dbReference>
<dbReference type="GO" id="GO:0006189">
    <property type="term" value="P:'de novo' IMP biosynthetic process"/>
    <property type="evidence" value="ECO:0007669"/>
    <property type="project" value="UniProtKB-UniRule"/>
</dbReference>
<comment type="subunit">
    <text evidence="5 6">Homodimer.</text>
</comment>
<dbReference type="NCBIfam" id="NF004676">
    <property type="entry name" value="PRK06019.1-2"/>
    <property type="match status" value="1"/>
</dbReference>
<dbReference type="InterPro" id="IPR003135">
    <property type="entry name" value="ATP-grasp_carboxylate-amine"/>
</dbReference>
<dbReference type="InterPro" id="IPR011054">
    <property type="entry name" value="Rudment_hybrid_motif"/>
</dbReference>
<dbReference type="PANTHER" id="PTHR11609:SF5">
    <property type="entry name" value="PHOSPHORIBOSYLAMINOIMIDAZOLE CARBOXYLASE"/>
    <property type="match status" value="1"/>
</dbReference>
<feature type="binding site" evidence="5">
    <location>
        <begin position="271"/>
        <end position="272"/>
    </location>
    <ligand>
        <name>ATP</name>
        <dbReference type="ChEBI" id="CHEBI:30616"/>
    </ligand>
</feature>
<comment type="function">
    <text evidence="6">Catalyzes the ATP-dependent conversion of 5-aminoimidazole ribonucleotide (AIR) and HCO(3)- to N5-carboxyaminoimidazole ribonucleotide (N5-CAIR).</text>
</comment>
<keyword evidence="3 5" id="KW-0658">Purine biosynthesis</keyword>
<dbReference type="Gene3D" id="3.40.50.20">
    <property type="match status" value="1"/>
</dbReference>
<feature type="domain" description="ATP-grasp" evidence="7">
    <location>
        <begin position="115"/>
        <end position="301"/>
    </location>
</feature>
<gene>
    <name evidence="5 6" type="primary">purK</name>
    <name evidence="8" type="ORF">HLH33_06810</name>
</gene>
<feature type="binding site" evidence="5">
    <location>
        <begin position="186"/>
        <end position="189"/>
    </location>
    <ligand>
        <name>ATP</name>
        <dbReference type="ChEBI" id="CHEBI:30616"/>
    </ligand>
</feature>
<organism evidence="8 9">
    <name type="scientific">Gluconacetobacter diazotrophicus</name>
    <name type="common">Acetobacter diazotrophicus</name>
    <dbReference type="NCBI Taxonomy" id="33996"/>
    <lineage>
        <taxon>Bacteria</taxon>
        <taxon>Pseudomonadati</taxon>
        <taxon>Pseudomonadota</taxon>
        <taxon>Alphaproteobacteria</taxon>
        <taxon>Acetobacterales</taxon>
        <taxon>Acetobacteraceae</taxon>
        <taxon>Gluconacetobacter</taxon>
    </lineage>
</organism>
<feature type="binding site" evidence="5">
    <location>
        <position position="111"/>
    </location>
    <ligand>
        <name>ATP</name>
        <dbReference type="ChEBI" id="CHEBI:30616"/>
    </ligand>
</feature>
<comment type="similarity">
    <text evidence="5 6">Belongs to the PurK/PurT family.</text>
</comment>
<dbReference type="UniPathway" id="UPA00074">
    <property type="reaction ID" value="UER00942"/>
</dbReference>
<protein>
    <recommendedName>
        <fullName evidence="5 6">N5-carboxyaminoimidazole ribonucleotide synthase</fullName>
        <shortName evidence="5 6">N5-CAIR synthase</shortName>
        <ecNumber evidence="5 6">6.3.4.18</ecNumber>
    </recommendedName>
    <alternativeName>
        <fullName evidence="5 6">5-(carboxyamino)imidazole ribonucleotide synthetase</fullName>
    </alternativeName>
</protein>
<comment type="caution">
    <text evidence="8">The sequence shown here is derived from an EMBL/GenBank/DDBJ whole genome shotgun (WGS) entry which is preliminary data.</text>
</comment>
<dbReference type="Pfam" id="PF22660">
    <property type="entry name" value="RS_preATP-grasp-like"/>
    <property type="match status" value="1"/>
</dbReference>
<evidence type="ECO:0000256" key="6">
    <source>
        <dbReference type="RuleBase" id="RU361200"/>
    </source>
</evidence>
<dbReference type="Pfam" id="PF17769">
    <property type="entry name" value="PurK_C"/>
    <property type="match status" value="1"/>
</dbReference>
<evidence type="ECO:0000256" key="4">
    <source>
        <dbReference type="ARBA" id="ARBA00022840"/>
    </source>
</evidence>
<evidence type="ECO:0000256" key="2">
    <source>
        <dbReference type="ARBA" id="ARBA00022741"/>
    </source>
</evidence>
<feature type="binding site" evidence="5">
    <location>
        <position position="194"/>
    </location>
    <ligand>
        <name>ATP</name>
        <dbReference type="ChEBI" id="CHEBI:30616"/>
    </ligand>
</feature>
<dbReference type="SUPFAM" id="SSF51246">
    <property type="entry name" value="Rudiment single hybrid motif"/>
    <property type="match status" value="1"/>
</dbReference>
<accession>A0A7W4I4K5</accession>
<dbReference type="Proteomes" id="UP000550787">
    <property type="component" value="Unassembled WGS sequence"/>
</dbReference>
<evidence type="ECO:0000256" key="3">
    <source>
        <dbReference type="ARBA" id="ARBA00022755"/>
    </source>
</evidence>
<dbReference type="RefSeq" id="WP_183115663.1">
    <property type="nucleotide sequence ID" value="NZ_JABEQG010000009.1"/>
</dbReference>
<dbReference type="GO" id="GO:0034028">
    <property type="term" value="F:5-(carboxyamino)imidazole ribonucleotide synthase activity"/>
    <property type="evidence" value="ECO:0007669"/>
    <property type="project" value="UniProtKB-UniRule"/>
</dbReference>
<keyword evidence="1 5" id="KW-0436">Ligase</keyword>
<dbReference type="GO" id="GO:0005524">
    <property type="term" value="F:ATP binding"/>
    <property type="evidence" value="ECO:0007669"/>
    <property type="project" value="UniProtKB-UniRule"/>
</dbReference>
<comment type="catalytic activity">
    <reaction evidence="5 6">
        <text>5-amino-1-(5-phospho-beta-D-ribosyl)imidazole + hydrogencarbonate + ATP = 5-carboxyamino-1-(5-phospho-D-ribosyl)imidazole + ADP + phosphate + 2 H(+)</text>
        <dbReference type="Rhea" id="RHEA:19317"/>
        <dbReference type="ChEBI" id="CHEBI:15378"/>
        <dbReference type="ChEBI" id="CHEBI:17544"/>
        <dbReference type="ChEBI" id="CHEBI:30616"/>
        <dbReference type="ChEBI" id="CHEBI:43474"/>
        <dbReference type="ChEBI" id="CHEBI:58730"/>
        <dbReference type="ChEBI" id="CHEBI:137981"/>
        <dbReference type="ChEBI" id="CHEBI:456216"/>
        <dbReference type="EC" id="6.3.4.18"/>
    </reaction>
</comment>
<comment type="pathway">
    <text evidence="5 6">Purine metabolism; IMP biosynthesis via de novo pathway; 5-amino-1-(5-phospho-D-ribosyl)imidazole-4-carboxylate from 5-amino-1-(5-phospho-D-ribosyl)imidazole (N5-CAIR route): step 1/2.</text>
</comment>
<dbReference type="SUPFAM" id="SSF52440">
    <property type="entry name" value="PreATP-grasp domain"/>
    <property type="match status" value="1"/>
</dbReference>
<dbReference type="FunFam" id="3.30.1490.20:FF:000015">
    <property type="entry name" value="N5-carboxyaminoimidazole ribonucleotide synthase"/>
    <property type="match status" value="1"/>
</dbReference>
<dbReference type="GO" id="GO:0005829">
    <property type="term" value="C:cytosol"/>
    <property type="evidence" value="ECO:0007669"/>
    <property type="project" value="TreeGrafter"/>
</dbReference>
<dbReference type="HAMAP" id="MF_01928">
    <property type="entry name" value="PurK"/>
    <property type="match status" value="1"/>
</dbReference>
<evidence type="ECO:0000313" key="8">
    <source>
        <dbReference type="EMBL" id="MBB2156019.1"/>
    </source>
</evidence>